<gene>
    <name evidence="2" type="ORF">CDN99_24095</name>
</gene>
<dbReference type="Gene3D" id="2.60.40.10">
    <property type="entry name" value="Immunoglobulins"/>
    <property type="match status" value="1"/>
</dbReference>
<dbReference type="PROSITE" id="PS50835">
    <property type="entry name" value="IG_LIKE"/>
    <property type="match status" value="1"/>
</dbReference>
<sequence length="431" mass="44289">MLAAVSVFVAACGGGGEDTASVRVKSASSDAPVIATQPANASVLTGGTATFTVSATGTGLGYQWKKNGVAIPSATSEAYTTPAVSYVDHGALYTVEVSSTAGSVTSTAAQLTLALSANQQAFESTILAPAAGSHFLHWNLPYAGTPTSGTHYAYSDFAVIPASPLTNGPQLSAQSAPSNIASTLALLTPGPTRVLKNGAILVVPAPNVSNKVSYVGSDVRVDTIASDNVTVAYAEIRSNYETVALTGTLAATPDDVARFHNSFFSNPAILDTTRSYAAGAGYLKFTQTNSGDRYNAFDCTTATTGAAVTPCRTGTTLNNVLTTGISSTSDGVTYRLADGVVGTVGGVSVWVANNPRPRSATLSSTVQYRIYFQLNGNVYTGALIKDGTVLGGSYYVSNPNGATVNDRLTFLPFDIRLNKAAHDSLVAAMKI</sequence>
<proteinExistence type="predicted"/>
<dbReference type="AlphaFoldDB" id="A0A246IW03"/>
<dbReference type="EMBL" id="NIOF01000016">
    <property type="protein sequence ID" value="OWQ84380.1"/>
    <property type="molecule type" value="Genomic_DNA"/>
</dbReference>
<evidence type="ECO:0000313" key="3">
    <source>
        <dbReference type="Proteomes" id="UP000197468"/>
    </source>
</evidence>
<keyword evidence="3" id="KW-1185">Reference proteome</keyword>
<evidence type="ECO:0000313" key="2">
    <source>
        <dbReference type="EMBL" id="OWQ84380.1"/>
    </source>
</evidence>
<comment type="caution">
    <text evidence="2">The sequence shown here is derived from an EMBL/GenBank/DDBJ whole genome shotgun (WGS) entry which is preliminary data.</text>
</comment>
<dbReference type="Proteomes" id="UP000197468">
    <property type="component" value="Unassembled WGS sequence"/>
</dbReference>
<dbReference type="InterPro" id="IPR013783">
    <property type="entry name" value="Ig-like_fold"/>
</dbReference>
<dbReference type="SUPFAM" id="SSF48726">
    <property type="entry name" value="Immunoglobulin"/>
    <property type="match status" value="1"/>
</dbReference>
<name>A0A246IW03_9BURK</name>
<organism evidence="2 3">
    <name type="scientific">Roseateles aquatilis</name>
    <dbReference type="NCBI Taxonomy" id="431061"/>
    <lineage>
        <taxon>Bacteria</taxon>
        <taxon>Pseudomonadati</taxon>
        <taxon>Pseudomonadota</taxon>
        <taxon>Betaproteobacteria</taxon>
        <taxon>Burkholderiales</taxon>
        <taxon>Sphaerotilaceae</taxon>
        <taxon>Roseateles</taxon>
    </lineage>
</organism>
<feature type="domain" description="Ig-like" evidence="1">
    <location>
        <begin position="32"/>
        <end position="112"/>
    </location>
</feature>
<protein>
    <recommendedName>
        <fullName evidence="1">Ig-like domain-containing protein</fullName>
    </recommendedName>
</protein>
<reference evidence="2 3" key="1">
    <citation type="journal article" date="2008" name="Int. J. Syst. Evol. Microbiol.">
        <title>Description of Roseateles aquatilis sp. nov. and Roseateles terrae sp. nov., in the class Betaproteobacteria, and emended description of the genus Roseateles.</title>
        <authorList>
            <person name="Gomila M."/>
            <person name="Bowien B."/>
            <person name="Falsen E."/>
            <person name="Moore E.R."/>
            <person name="Lalucat J."/>
        </authorList>
    </citation>
    <scope>NUCLEOTIDE SEQUENCE [LARGE SCALE GENOMIC DNA]</scope>
    <source>
        <strain evidence="2 3">CCUG 48205</strain>
    </source>
</reference>
<dbReference type="InterPro" id="IPR036179">
    <property type="entry name" value="Ig-like_dom_sf"/>
</dbReference>
<accession>A0A246IW03</accession>
<evidence type="ECO:0000259" key="1">
    <source>
        <dbReference type="PROSITE" id="PS50835"/>
    </source>
</evidence>
<dbReference type="InterPro" id="IPR007110">
    <property type="entry name" value="Ig-like_dom"/>
</dbReference>